<evidence type="ECO:0000256" key="3">
    <source>
        <dbReference type="ARBA" id="ARBA00022723"/>
    </source>
</evidence>
<evidence type="ECO:0000259" key="11">
    <source>
        <dbReference type="Pfam" id="PF20644"/>
    </source>
</evidence>
<feature type="compositionally biased region" description="Basic and acidic residues" evidence="10">
    <location>
        <begin position="112"/>
        <end position="127"/>
    </location>
</feature>
<feature type="region of interest" description="Disordered" evidence="10">
    <location>
        <begin position="96"/>
        <end position="133"/>
    </location>
</feature>
<keyword evidence="4" id="KW-0863">Zinc-finger</keyword>
<organism evidence="13 14">
    <name type="scientific">Dioscorea zingiberensis</name>
    <dbReference type="NCBI Taxonomy" id="325984"/>
    <lineage>
        <taxon>Eukaryota</taxon>
        <taxon>Viridiplantae</taxon>
        <taxon>Streptophyta</taxon>
        <taxon>Embryophyta</taxon>
        <taxon>Tracheophyta</taxon>
        <taxon>Spermatophyta</taxon>
        <taxon>Magnoliopsida</taxon>
        <taxon>Liliopsida</taxon>
        <taxon>Dioscoreales</taxon>
        <taxon>Dioscoreaceae</taxon>
        <taxon>Dioscorea</taxon>
    </lineage>
</organism>
<evidence type="ECO:0000256" key="8">
    <source>
        <dbReference type="ARBA" id="ARBA00023163"/>
    </source>
</evidence>
<evidence type="ECO:0008006" key="15">
    <source>
        <dbReference type="Google" id="ProtNLM"/>
    </source>
</evidence>
<evidence type="ECO:0000256" key="10">
    <source>
        <dbReference type="SAM" id="MobiDB-lite"/>
    </source>
</evidence>
<keyword evidence="14" id="KW-1185">Reference proteome</keyword>
<reference evidence="13" key="2">
    <citation type="journal article" date="2022" name="Hortic Res">
        <title>The genome of Dioscorea zingiberensis sheds light on the biosynthesis, origin and evolution of the medicinally important diosgenin saponins.</title>
        <authorList>
            <person name="Li Y."/>
            <person name="Tan C."/>
            <person name="Li Z."/>
            <person name="Guo J."/>
            <person name="Li S."/>
            <person name="Chen X."/>
            <person name="Wang C."/>
            <person name="Dai X."/>
            <person name="Yang H."/>
            <person name="Song W."/>
            <person name="Hou L."/>
            <person name="Xu J."/>
            <person name="Tong Z."/>
            <person name="Xu A."/>
            <person name="Yuan X."/>
            <person name="Wang W."/>
            <person name="Yang Q."/>
            <person name="Chen L."/>
            <person name="Sun Z."/>
            <person name="Wang K."/>
            <person name="Pan B."/>
            <person name="Chen J."/>
            <person name="Bao Y."/>
            <person name="Liu F."/>
            <person name="Qi X."/>
            <person name="Gang D.R."/>
            <person name="Wen J."/>
            <person name="Li J."/>
        </authorList>
    </citation>
    <scope>NUCLEOTIDE SEQUENCE</scope>
    <source>
        <strain evidence="13">Dzin_1.0</strain>
    </source>
</reference>
<evidence type="ECO:0000256" key="5">
    <source>
        <dbReference type="ARBA" id="ARBA00022833"/>
    </source>
</evidence>
<protein>
    <recommendedName>
        <fullName evidence="15">TATA box-binding protein-associated factor RNA polymerase I subunit B</fullName>
    </recommendedName>
</protein>
<evidence type="ECO:0000256" key="7">
    <source>
        <dbReference type="ARBA" id="ARBA00023125"/>
    </source>
</evidence>
<dbReference type="Proteomes" id="UP001085076">
    <property type="component" value="Miscellaneous, Linkage group lg01"/>
</dbReference>
<dbReference type="Pfam" id="PF20645">
    <property type="entry name" value="Rrn7_cyclin_C"/>
    <property type="match status" value="1"/>
</dbReference>
<sequence>MWNSSQFSAEPSGGGHLRCDECGGEDFDDGDDGFYYCRICGSQSQDLLRTDTNAEDVGAPAEGAVYNLFRHRSRTVSSAAPAPKFPSGEDLLRALSQSQQQSTCPDAVRSYSFKEEKEEPSDPRDFGDAADQAEDPEAVGCAVRLRYVQGLQLMLELQCDTLVQRFHASESIRSMARIVWMRHLQCLGFLQGDWFHCTERFITFNGLSAVNEEKKEVIKLVKGKLKVKVCNLNKKRASRVWLYSLRKALPVYTTLAISFLACYLAREGILPTDITEWALDGKLPYLAAFVEIDKDLGYPPSCCSLCTRTLFRPVRNVGAWQLEATAGSITQNVGLSLPPVNFNAIASRYLKELRLPVDKIFPSACKLYEWSMPAELWLSSNEYRLPNRICVMSILIVIIRILYNIHGQGTWEKIISGSSKCPTQEHVGTKSGSDNMDSVPDFQNDLADSQQLGSTTGLLSQENLSDTQTSDFNAEELLGKLEAEYSTLCKVPDHLNDLRSYLKYCRDVIFAGITTTSIEKNVIERLWEIYDKDEDDEPVYDIKEVFTNPAKRSRNEVPSLIADNGCADSSDCMMDDQPVPDFSADTKIDVVQLMKSSMEENGFQYLPPRGRRKSNDYLRYMRQRTDGRLIFVAHADYYILLRSCAKIARIDPRILHLGVLKLERRLDLIEKQFPEISHNPDDFKKL</sequence>
<dbReference type="GO" id="GO:0008270">
    <property type="term" value="F:zinc ion binding"/>
    <property type="evidence" value="ECO:0007669"/>
    <property type="project" value="UniProtKB-KW"/>
</dbReference>
<evidence type="ECO:0000256" key="9">
    <source>
        <dbReference type="ARBA" id="ARBA00023242"/>
    </source>
</evidence>
<evidence type="ECO:0000256" key="4">
    <source>
        <dbReference type="ARBA" id="ARBA00022771"/>
    </source>
</evidence>
<keyword evidence="8" id="KW-0804">Transcription</keyword>
<comment type="caution">
    <text evidence="13">The sequence shown here is derived from an EMBL/GenBank/DDBJ whole genome shotgun (WGS) entry which is preliminary data.</text>
</comment>
<keyword evidence="5" id="KW-0862">Zinc</keyword>
<feature type="domain" description="Rrn7/TAF1B C-terminal cyclin" evidence="12">
    <location>
        <begin position="321"/>
        <end position="420"/>
    </location>
</feature>
<feature type="domain" description="Rrn7/TAF1B N-terminal cyclin" evidence="11">
    <location>
        <begin position="151"/>
        <end position="290"/>
    </location>
</feature>
<dbReference type="InterPro" id="IPR048540">
    <property type="entry name" value="Rrn7_cyclin_N"/>
</dbReference>
<keyword evidence="3" id="KW-0479">Metal-binding</keyword>
<accession>A0A9D5D7J9</accession>
<reference evidence="13" key="1">
    <citation type="submission" date="2021-03" db="EMBL/GenBank/DDBJ databases">
        <authorList>
            <person name="Li Z."/>
            <person name="Yang C."/>
        </authorList>
    </citation>
    <scope>NUCLEOTIDE SEQUENCE</scope>
    <source>
        <strain evidence="13">Dzin_1.0</strain>
        <tissue evidence="13">Leaf</tissue>
    </source>
</reference>
<dbReference type="AlphaFoldDB" id="A0A9D5D7J9"/>
<evidence type="ECO:0000256" key="2">
    <source>
        <dbReference type="ARBA" id="ARBA00006899"/>
    </source>
</evidence>
<comment type="subcellular location">
    <subcellularLocation>
        <location evidence="1">Nucleus</location>
        <location evidence="1">Nucleolus</location>
    </subcellularLocation>
</comment>
<evidence type="ECO:0000313" key="14">
    <source>
        <dbReference type="Proteomes" id="UP001085076"/>
    </source>
</evidence>
<evidence type="ECO:0000259" key="12">
    <source>
        <dbReference type="Pfam" id="PF20645"/>
    </source>
</evidence>
<dbReference type="InterPro" id="IPR048538">
    <property type="entry name" value="Rrn7_cyclin_C"/>
</dbReference>
<proteinExistence type="inferred from homology"/>
<dbReference type="GO" id="GO:0042790">
    <property type="term" value="P:nucleolar large rRNA transcription by RNA polymerase I"/>
    <property type="evidence" value="ECO:0007669"/>
    <property type="project" value="TreeGrafter"/>
</dbReference>
<dbReference type="OrthoDB" id="10069252at2759"/>
<dbReference type="PANTHER" id="PTHR31576">
    <property type="entry name" value="TATA BOX-BINDING PROTEIN-ASSOCIATED FACTOR RNA POLYMERASE I SUBUNIT B"/>
    <property type="match status" value="1"/>
</dbReference>
<evidence type="ECO:0000256" key="6">
    <source>
        <dbReference type="ARBA" id="ARBA00023015"/>
    </source>
</evidence>
<evidence type="ECO:0000256" key="1">
    <source>
        <dbReference type="ARBA" id="ARBA00004604"/>
    </source>
</evidence>
<dbReference type="GO" id="GO:0001164">
    <property type="term" value="F:RNA polymerase I core promoter sequence-specific DNA binding"/>
    <property type="evidence" value="ECO:0007669"/>
    <property type="project" value="InterPro"/>
</dbReference>
<dbReference type="InterPro" id="IPR033599">
    <property type="entry name" value="TAF1B/Rrn7"/>
</dbReference>
<dbReference type="Pfam" id="PF20644">
    <property type="entry name" value="Rrn7_cyclin_N"/>
    <property type="match status" value="1"/>
</dbReference>
<dbReference type="GO" id="GO:0070860">
    <property type="term" value="C:RNA polymerase I core factor complex"/>
    <property type="evidence" value="ECO:0007669"/>
    <property type="project" value="InterPro"/>
</dbReference>
<comment type="similarity">
    <text evidence="2">Belongs to the RRN7/TAF1B family.</text>
</comment>
<dbReference type="EMBL" id="JAGGNH010000001">
    <property type="protein sequence ID" value="KAJ0986561.1"/>
    <property type="molecule type" value="Genomic_DNA"/>
</dbReference>
<evidence type="ECO:0000313" key="13">
    <source>
        <dbReference type="EMBL" id="KAJ0986561.1"/>
    </source>
</evidence>
<dbReference type="PANTHER" id="PTHR31576:SF2">
    <property type="entry name" value="TATA BOX-BINDING PROTEIN-ASSOCIATED FACTOR RNA POLYMERASE I SUBUNIT B"/>
    <property type="match status" value="1"/>
</dbReference>
<keyword evidence="6" id="KW-0805">Transcription regulation</keyword>
<gene>
    <name evidence="13" type="ORF">J5N97_004917</name>
</gene>
<keyword evidence="7" id="KW-0238">DNA-binding</keyword>
<name>A0A9D5D7J9_9LILI</name>
<keyword evidence="9" id="KW-0539">Nucleus</keyword>
<feature type="region of interest" description="Disordered" evidence="10">
    <location>
        <begin position="420"/>
        <end position="440"/>
    </location>
</feature>